<comment type="caution">
    <text evidence="1">The sequence shown here is derived from an EMBL/GenBank/DDBJ whole genome shotgun (WGS) entry which is preliminary data.</text>
</comment>
<accession>A0A3N4Z9W7</accession>
<evidence type="ECO:0008006" key="3">
    <source>
        <dbReference type="Google" id="ProtNLM"/>
    </source>
</evidence>
<keyword evidence="2" id="KW-1185">Reference proteome</keyword>
<sequence>MADGARNTFDVEALDPRDYLTDNRRIVVDTSALLETREGYAGGVPQLVVNCAEALAANPLVIPKAVLNELTSQTSDRRALSLDPPTRILW</sequence>
<reference evidence="1 2" key="1">
    <citation type="submission" date="2018-11" db="EMBL/GenBank/DDBJ databases">
        <title>Sequencing the genomes of 1000 actinobacteria strains.</title>
        <authorList>
            <person name="Klenk H.-P."/>
        </authorList>
    </citation>
    <scope>NUCLEOTIDE SEQUENCE [LARGE SCALE GENOMIC DNA]</scope>
    <source>
        <strain evidence="1 2">DSM 14418</strain>
    </source>
</reference>
<name>A0A3N4Z9W7_9MICO</name>
<evidence type="ECO:0000313" key="1">
    <source>
        <dbReference type="EMBL" id="RPF29037.1"/>
    </source>
</evidence>
<dbReference type="AlphaFoldDB" id="A0A3N4Z9W7"/>
<gene>
    <name evidence="1" type="ORF">EDD32_3591</name>
</gene>
<evidence type="ECO:0000313" key="2">
    <source>
        <dbReference type="Proteomes" id="UP000280726"/>
    </source>
</evidence>
<protein>
    <recommendedName>
        <fullName evidence="3">PIN domain-containing protein</fullName>
    </recommendedName>
</protein>
<dbReference type="EMBL" id="RKRA01000001">
    <property type="protein sequence ID" value="RPF29037.1"/>
    <property type="molecule type" value="Genomic_DNA"/>
</dbReference>
<organism evidence="1 2">
    <name type="scientific">Georgenia muralis</name>
    <dbReference type="NCBI Taxonomy" id="154117"/>
    <lineage>
        <taxon>Bacteria</taxon>
        <taxon>Bacillati</taxon>
        <taxon>Actinomycetota</taxon>
        <taxon>Actinomycetes</taxon>
        <taxon>Micrococcales</taxon>
        <taxon>Bogoriellaceae</taxon>
        <taxon>Georgenia</taxon>
    </lineage>
</organism>
<dbReference type="Proteomes" id="UP000280726">
    <property type="component" value="Unassembled WGS sequence"/>
</dbReference>
<proteinExistence type="predicted"/>